<comment type="function">
    <text evidence="9">Part of the tripartite ATP-independent periplasmic (TRAP) transport system.</text>
</comment>
<name>A0ABR9CK07_9HYPH</name>
<evidence type="ECO:0000259" key="10">
    <source>
        <dbReference type="Pfam" id="PF04290"/>
    </source>
</evidence>
<dbReference type="EMBL" id="JACYXI010000003">
    <property type="protein sequence ID" value="MBD8891180.1"/>
    <property type="molecule type" value="Genomic_DNA"/>
</dbReference>
<evidence type="ECO:0000256" key="3">
    <source>
        <dbReference type="ARBA" id="ARBA00022475"/>
    </source>
</evidence>
<evidence type="ECO:0000256" key="7">
    <source>
        <dbReference type="ARBA" id="ARBA00023136"/>
    </source>
</evidence>
<keyword evidence="6 9" id="KW-1133">Transmembrane helix</keyword>
<keyword evidence="4 9" id="KW-0997">Cell inner membrane</keyword>
<dbReference type="Pfam" id="PF04290">
    <property type="entry name" value="DctQ"/>
    <property type="match status" value="1"/>
</dbReference>
<protein>
    <recommendedName>
        <fullName evidence="9">TRAP transporter small permease protein</fullName>
    </recommendedName>
</protein>
<evidence type="ECO:0000256" key="2">
    <source>
        <dbReference type="ARBA" id="ARBA00022448"/>
    </source>
</evidence>
<gene>
    <name evidence="11" type="ORF">IG616_06465</name>
</gene>
<feature type="transmembrane region" description="Helical" evidence="9">
    <location>
        <begin position="148"/>
        <end position="169"/>
    </location>
</feature>
<sequence>MMKKREGKGAPAAHPDLAMDGFDRDADISDFRVTDIPGLIAIWALTVIVFLQFFTRYVLNDSLAWTEELARYVMVVVAFFGAVSVSRKGQHIFLEFFYRYLPLRFAKLMAVAMEAVSMLFWGYMAYQAVLLGQKTRTKMASIELPKNLLFYAAAIALAFMAFYSALWLIRKIRQRPEDLVKQIEKQALSEISD</sequence>
<evidence type="ECO:0000256" key="6">
    <source>
        <dbReference type="ARBA" id="ARBA00022989"/>
    </source>
</evidence>
<comment type="subunit">
    <text evidence="9">The complex comprises the extracytoplasmic solute receptor protein and the two transmembrane proteins.</text>
</comment>
<keyword evidence="5 9" id="KW-0812">Transmembrane</keyword>
<dbReference type="InterPro" id="IPR007387">
    <property type="entry name" value="TRAP_DctQ"/>
</dbReference>
<organism evidence="11 12">
    <name type="scientific">Roseibium litorale</name>
    <dbReference type="NCBI Taxonomy" id="2803841"/>
    <lineage>
        <taxon>Bacteria</taxon>
        <taxon>Pseudomonadati</taxon>
        <taxon>Pseudomonadota</taxon>
        <taxon>Alphaproteobacteria</taxon>
        <taxon>Hyphomicrobiales</taxon>
        <taxon>Stappiaceae</taxon>
        <taxon>Roseibium</taxon>
    </lineage>
</organism>
<comment type="similarity">
    <text evidence="8 9">Belongs to the TRAP transporter small permease family.</text>
</comment>
<feature type="transmembrane region" description="Helical" evidence="9">
    <location>
        <begin position="38"/>
        <end position="57"/>
    </location>
</feature>
<feature type="transmembrane region" description="Helical" evidence="9">
    <location>
        <begin position="108"/>
        <end position="128"/>
    </location>
</feature>
<dbReference type="RefSeq" id="WP_192147327.1">
    <property type="nucleotide sequence ID" value="NZ_JACYXI010000003.1"/>
</dbReference>
<dbReference type="InterPro" id="IPR055348">
    <property type="entry name" value="DctQ"/>
</dbReference>
<proteinExistence type="inferred from homology"/>
<keyword evidence="3" id="KW-1003">Cell membrane</keyword>
<evidence type="ECO:0000256" key="9">
    <source>
        <dbReference type="RuleBase" id="RU369079"/>
    </source>
</evidence>
<evidence type="ECO:0000256" key="8">
    <source>
        <dbReference type="ARBA" id="ARBA00038436"/>
    </source>
</evidence>
<accession>A0ABR9CK07</accession>
<dbReference type="Proteomes" id="UP000632063">
    <property type="component" value="Unassembled WGS sequence"/>
</dbReference>
<evidence type="ECO:0000256" key="5">
    <source>
        <dbReference type="ARBA" id="ARBA00022692"/>
    </source>
</evidence>
<evidence type="ECO:0000313" key="11">
    <source>
        <dbReference type="EMBL" id="MBD8891180.1"/>
    </source>
</evidence>
<feature type="transmembrane region" description="Helical" evidence="9">
    <location>
        <begin position="69"/>
        <end position="87"/>
    </location>
</feature>
<comment type="caution">
    <text evidence="11">The sequence shown here is derived from an EMBL/GenBank/DDBJ whole genome shotgun (WGS) entry which is preliminary data.</text>
</comment>
<dbReference type="PANTHER" id="PTHR35011:SF11">
    <property type="entry name" value="TRAP TRANSPORTER SMALL PERMEASE PROTEIN"/>
    <property type="match status" value="1"/>
</dbReference>
<keyword evidence="2 9" id="KW-0813">Transport</keyword>
<reference evidence="11 12" key="2">
    <citation type="journal article" date="2021" name="Int. J. Syst. Evol. Microbiol.">
        <title>Roseibium litorale sp. nov., isolated from a tidal flat sediment and proposal for the reclassification of Labrenzia polysiphoniae as Roseibium polysiphoniae comb. nov.</title>
        <authorList>
            <person name="Liu Y."/>
            <person name="Pei T."/>
            <person name="Du J."/>
            <person name="Chao M."/>
            <person name="Deng M.R."/>
            <person name="Zhu H."/>
        </authorList>
    </citation>
    <scope>NUCLEOTIDE SEQUENCE [LARGE SCALE GENOMIC DNA]</scope>
    <source>
        <strain evidence="11 12">4C16A</strain>
    </source>
</reference>
<evidence type="ECO:0000256" key="1">
    <source>
        <dbReference type="ARBA" id="ARBA00004429"/>
    </source>
</evidence>
<comment type="subcellular location">
    <subcellularLocation>
        <location evidence="1 9">Cell inner membrane</location>
        <topology evidence="1 9">Multi-pass membrane protein</topology>
    </subcellularLocation>
</comment>
<feature type="domain" description="Tripartite ATP-independent periplasmic transporters DctQ component" evidence="10">
    <location>
        <begin position="45"/>
        <end position="173"/>
    </location>
</feature>
<keyword evidence="12" id="KW-1185">Reference proteome</keyword>
<evidence type="ECO:0000256" key="4">
    <source>
        <dbReference type="ARBA" id="ARBA00022519"/>
    </source>
</evidence>
<dbReference type="PANTHER" id="PTHR35011">
    <property type="entry name" value="2,3-DIKETO-L-GULONATE TRAP TRANSPORTER SMALL PERMEASE PROTEIN YIAM"/>
    <property type="match status" value="1"/>
</dbReference>
<evidence type="ECO:0000313" key="12">
    <source>
        <dbReference type="Proteomes" id="UP000632063"/>
    </source>
</evidence>
<keyword evidence="7 9" id="KW-0472">Membrane</keyword>
<reference evidence="12" key="1">
    <citation type="submission" date="2020-09" db="EMBL/GenBank/DDBJ databases">
        <title>The genome sequence of strain Labrenzia suaedae 4C16A.</title>
        <authorList>
            <person name="Liu Y."/>
        </authorList>
    </citation>
    <scope>NUCLEOTIDE SEQUENCE [LARGE SCALE GENOMIC DNA]</scope>
    <source>
        <strain evidence="12">4C16A</strain>
    </source>
</reference>